<reference evidence="2 3" key="1">
    <citation type="submission" date="2023-08" db="EMBL/GenBank/DDBJ databases">
        <authorList>
            <person name="Palmer J.M."/>
        </authorList>
    </citation>
    <scope>NUCLEOTIDE SEQUENCE [LARGE SCALE GENOMIC DNA]</scope>
    <source>
        <strain evidence="2 3">TWF481</strain>
    </source>
</reference>
<sequence length="109" mass="12471">MSSDEPVDVFSPPGEQTKKLVLERKPAAAAPTAASTPSSPGHYTTYTGPHFSRPRRFAQQRKMGMYEKIHEEWVRKALLRQEKDLKWDPETGEPLFKVGREEEDGEEEK</sequence>
<evidence type="ECO:0000256" key="1">
    <source>
        <dbReference type="SAM" id="MobiDB-lite"/>
    </source>
</evidence>
<feature type="region of interest" description="Disordered" evidence="1">
    <location>
        <begin position="24"/>
        <end position="53"/>
    </location>
</feature>
<protein>
    <submittedName>
        <fullName evidence="2">Uncharacterized protein</fullName>
    </submittedName>
</protein>
<organism evidence="2 3">
    <name type="scientific">Arthrobotrys musiformis</name>
    <dbReference type="NCBI Taxonomy" id="47236"/>
    <lineage>
        <taxon>Eukaryota</taxon>
        <taxon>Fungi</taxon>
        <taxon>Dikarya</taxon>
        <taxon>Ascomycota</taxon>
        <taxon>Pezizomycotina</taxon>
        <taxon>Orbiliomycetes</taxon>
        <taxon>Orbiliales</taxon>
        <taxon>Orbiliaceae</taxon>
        <taxon>Arthrobotrys</taxon>
    </lineage>
</organism>
<evidence type="ECO:0000313" key="2">
    <source>
        <dbReference type="EMBL" id="KAK6510139.1"/>
    </source>
</evidence>
<dbReference type="EMBL" id="JAVHJL010000002">
    <property type="protein sequence ID" value="KAK6510139.1"/>
    <property type="molecule type" value="Genomic_DNA"/>
</dbReference>
<dbReference type="AlphaFoldDB" id="A0AAV9WKT0"/>
<gene>
    <name evidence="2" type="ORF">TWF481_004853</name>
</gene>
<evidence type="ECO:0000313" key="3">
    <source>
        <dbReference type="Proteomes" id="UP001370758"/>
    </source>
</evidence>
<keyword evidence="3" id="KW-1185">Reference proteome</keyword>
<feature type="region of interest" description="Disordered" evidence="1">
    <location>
        <begin position="83"/>
        <end position="109"/>
    </location>
</feature>
<dbReference type="Proteomes" id="UP001370758">
    <property type="component" value="Unassembled WGS sequence"/>
</dbReference>
<name>A0AAV9WKT0_9PEZI</name>
<feature type="compositionally biased region" description="Low complexity" evidence="1">
    <location>
        <begin position="27"/>
        <end position="40"/>
    </location>
</feature>
<proteinExistence type="predicted"/>
<accession>A0AAV9WKT0</accession>
<comment type="caution">
    <text evidence="2">The sequence shown here is derived from an EMBL/GenBank/DDBJ whole genome shotgun (WGS) entry which is preliminary data.</text>
</comment>